<evidence type="ECO:0000313" key="2">
    <source>
        <dbReference type="EMBL" id="RZT99533.1"/>
    </source>
</evidence>
<dbReference type="Proteomes" id="UP000293398">
    <property type="component" value="Unassembled WGS sequence"/>
</dbReference>
<proteinExistence type="predicted"/>
<comment type="caution">
    <text evidence="2">The sequence shown here is derived from an EMBL/GenBank/DDBJ whole genome shotgun (WGS) entry which is preliminary data.</text>
</comment>
<keyword evidence="1" id="KW-1133">Transmembrane helix</keyword>
<keyword evidence="3" id="KW-1185">Reference proteome</keyword>
<feature type="transmembrane region" description="Helical" evidence="1">
    <location>
        <begin position="53"/>
        <end position="71"/>
    </location>
</feature>
<keyword evidence="1" id="KW-0472">Membrane</keyword>
<reference evidence="2 3" key="1">
    <citation type="submission" date="2019-02" db="EMBL/GenBank/DDBJ databases">
        <title>Genomic Encyclopedia of Type Strains, Phase IV (KMG-IV): sequencing the most valuable type-strain genomes for metagenomic binning, comparative biology and taxonomic classification.</title>
        <authorList>
            <person name="Goeker M."/>
        </authorList>
    </citation>
    <scope>NUCLEOTIDE SEQUENCE [LARGE SCALE GENOMIC DNA]</scope>
    <source>
        <strain evidence="2 3">DSM 23814</strain>
    </source>
</reference>
<protein>
    <submittedName>
        <fullName evidence="2">Uncharacterized protein</fullName>
    </submittedName>
</protein>
<dbReference type="AlphaFoldDB" id="A0A4Q7VSJ6"/>
<gene>
    <name evidence="2" type="ORF">EV681_1319</name>
</gene>
<accession>A0A4Q7VSJ6</accession>
<evidence type="ECO:0000313" key="3">
    <source>
        <dbReference type="Proteomes" id="UP000293398"/>
    </source>
</evidence>
<evidence type="ECO:0000256" key="1">
    <source>
        <dbReference type="SAM" id="Phobius"/>
    </source>
</evidence>
<name>A0A4Q7VSJ6_9BURK</name>
<keyword evidence="1" id="KW-0812">Transmembrane</keyword>
<sequence>MAIAIKGSKPTGKRLRSAHDTACKGSSAALRGPFFYRVAVMSSTARLHMTTRTGTIALAISPAIAITYALFRTLHI</sequence>
<organism evidence="2 3">
    <name type="scientific">Advenella incenata</name>
    <dbReference type="NCBI Taxonomy" id="267800"/>
    <lineage>
        <taxon>Bacteria</taxon>
        <taxon>Pseudomonadati</taxon>
        <taxon>Pseudomonadota</taxon>
        <taxon>Betaproteobacteria</taxon>
        <taxon>Burkholderiales</taxon>
        <taxon>Alcaligenaceae</taxon>
    </lineage>
</organism>
<dbReference type="EMBL" id="SHKO01000001">
    <property type="protein sequence ID" value="RZT99533.1"/>
    <property type="molecule type" value="Genomic_DNA"/>
</dbReference>